<dbReference type="GO" id="GO:0009055">
    <property type="term" value="F:electron transfer activity"/>
    <property type="evidence" value="ECO:0007669"/>
    <property type="project" value="InterPro"/>
</dbReference>
<dbReference type="GO" id="GO:0046872">
    <property type="term" value="F:metal ion binding"/>
    <property type="evidence" value="ECO:0007669"/>
    <property type="project" value="UniProtKB-KW"/>
</dbReference>
<dbReference type="InterPro" id="IPR009056">
    <property type="entry name" value="Cyt_c-like_dom"/>
</dbReference>
<evidence type="ECO:0000256" key="3">
    <source>
        <dbReference type="ARBA" id="ARBA00023004"/>
    </source>
</evidence>
<gene>
    <name evidence="6" type="ORF">GGR17_000665</name>
</gene>
<dbReference type="PROSITE" id="PS51257">
    <property type="entry name" value="PROKAR_LIPOPROTEIN"/>
    <property type="match status" value="1"/>
</dbReference>
<keyword evidence="2 4" id="KW-0479">Metal-binding</keyword>
<dbReference type="EMBL" id="JACIEQ010000001">
    <property type="protein sequence ID" value="MBB4020874.1"/>
    <property type="molecule type" value="Genomic_DNA"/>
</dbReference>
<evidence type="ECO:0000259" key="5">
    <source>
        <dbReference type="PROSITE" id="PS51007"/>
    </source>
</evidence>
<dbReference type="PROSITE" id="PS51007">
    <property type="entry name" value="CYTC"/>
    <property type="match status" value="1"/>
</dbReference>
<keyword evidence="3 4" id="KW-0408">Iron</keyword>
<keyword evidence="7" id="KW-1185">Reference proteome</keyword>
<feature type="domain" description="Cytochrome c" evidence="5">
    <location>
        <begin position="22"/>
        <end position="132"/>
    </location>
</feature>
<evidence type="ECO:0000256" key="1">
    <source>
        <dbReference type="ARBA" id="ARBA00022617"/>
    </source>
</evidence>
<evidence type="ECO:0000313" key="7">
    <source>
        <dbReference type="Proteomes" id="UP000585681"/>
    </source>
</evidence>
<dbReference type="Proteomes" id="UP000585681">
    <property type="component" value="Unassembled WGS sequence"/>
</dbReference>
<name>A0A840C4Z9_9RHOB</name>
<dbReference type="SUPFAM" id="SSF46626">
    <property type="entry name" value="Cytochrome c"/>
    <property type="match status" value="1"/>
</dbReference>
<evidence type="ECO:0000256" key="4">
    <source>
        <dbReference type="PROSITE-ProRule" id="PRU00433"/>
    </source>
</evidence>
<proteinExistence type="predicted"/>
<dbReference type="Pfam" id="PF13442">
    <property type="entry name" value="Cytochrome_CBB3"/>
    <property type="match status" value="1"/>
</dbReference>
<evidence type="ECO:0000313" key="6">
    <source>
        <dbReference type="EMBL" id="MBB4020874.1"/>
    </source>
</evidence>
<keyword evidence="1 4" id="KW-0349">Heme</keyword>
<sequence>MRRNRIVALIGAAALLGGCVQESQQVGRANFEAYCAGCHGDNARGNGPLAGELEVAPPDLTLIALRNGGDFPMTRVMSVIDGYTRADQHGSTMPEFGALLEGPTVMVEYEGGVMTPTPATLVALANYLESVQR</sequence>
<organism evidence="6 7">
    <name type="scientific">Actibacterium naphthalenivorans</name>
    <dbReference type="NCBI Taxonomy" id="1614693"/>
    <lineage>
        <taxon>Bacteria</taxon>
        <taxon>Pseudomonadati</taxon>
        <taxon>Pseudomonadota</taxon>
        <taxon>Alphaproteobacteria</taxon>
        <taxon>Rhodobacterales</taxon>
        <taxon>Roseobacteraceae</taxon>
        <taxon>Actibacterium</taxon>
    </lineage>
</organism>
<protein>
    <submittedName>
        <fullName evidence="6">Mono/diheme cytochrome c family protein</fullName>
    </submittedName>
</protein>
<dbReference type="AlphaFoldDB" id="A0A840C4Z9"/>
<dbReference type="InterPro" id="IPR036909">
    <property type="entry name" value="Cyt_c-like_dom_sf"/>
</dbReference>
<comment type="caution">
    <text evidence="6">The sequence shown here is derived from an EMBL/GenBank/DDBJ whole genome shotgun (WGS) entry which is preliminary data.</text>
</comment>
<dbReference type="Gene3D" id="1.10.760.10">
    <property type="entry name" value="Cytochrome c-like domain"/>
    <property type="match status" value="1"/>
</dbReference>
<reference evidence="6 7" key="1">
    <citation type="submission" date="2020-08" db="EMBL/GenBank/DDBJ databases">
        <title>Genomic Encyclopedia of Type Strains, Phase IV (KMG-IV): sequencing the most valuable type-strain genomes for metagenomic binning, comparative biology and taxonomic classification.</title>
        <authorList>
            <person name="Goeker M."/>
        </authorList>
    </citation>
    <scope>NUCLEOTIDE SEQUENCE [LARGE SCALE GENOMIC DNA]</scope>
    <source>
        <strain evidence="6 7">DSM 105040</strain>
    </source>
</reference>
<dbReference type="RefSeq" id="WP_054540311.1">
    <property type="nucleotide sequence ID" value="NZ_JACIEQ010000001.1"/>
</dbReference>
<accession>A0A840C4Z9</accession>
<dbReference type="GO" id="GO:0020037">
    <property type="term" value="F:heme binding"/>
    <property type="evidence" value="ECO:0007669"/>
    <property type="project" value="InterPro"/>
</dbReference>
<evidence type="ECO:0000256" key="2">
    <source>
        <dbReference type="ARBA" id="ARBA00022723"/>
    </source>
</evidence>